<feature type="transmembrane region" description="Helical" evidence="1">
    <location>
        <begin position="467"/>
        <end position="486"/>
    </location>
</feature>
<name>A0ABS1UDJ0_9PROT</name>
<keyword evidence="1" id="KW-0812">Transmembrane</keyword>
<feature type="transmembrane region" description="Helical" evidence="1">
    <location>
        <begin position="37"/>
        <end position="56"/>
    </location>
</feature>
<protein>
    <submittedName>
        <fullName evidence="2">Uncharacterized protein</fullName>
    </submittedName>
</protein>
<keyword evidence="1" id="KW-0472">Membrane</keyword>
<gene>
    <name evidence="2" type="ORF">JMJ56_32965</name>
</gene>
<reference evidence="2 3" key="1">
    <citation type="submission" date="2021-01" db="EMBL/GenBank/DDBJ databases">
        <title>Belnapia mucosa sp. nov. and Belnapia arida sp. nov., isolated from the Tabernas Desert (Almeria, Spain).</title>
        <authorList>
            <person name="Molina-Menor E."/>
            <person name="Vidal-Verdu A."/>
            <person name="Calonge A."/>
            <person name="Satari L."/>
            <person name="Pereto J."/>
            <person name="Porcar M."/>
        </authorList>
    </citation>
    <scope>NUCLEOTIDE SEQUENCE [LARGE SCALE GENOMIC DNA]</scope>
    <source>
        <strain evidence="2 3">T18</strain>
    </source>
</reference>
<feature type="transmembrane region" description="Helical" evidence="1">
    <location>
        <begin position="88"/>
        <end position="109"/>
    </location>
</feature>
<sequence length="530" mass="59540">MAAQSCAAEDGLCQLIFRLRSFLGFTPPDQIISDPRWLFSAAIVGILTAWLLSHFFDERSPARDPERPLSFFFLKEIMSRRGYRAWRVAYSLPIAAVFFVAFVAFSELLRAFKEVLVNKFLGDYVIGSLSSGISAWISEQLKHENPLLDPFFILFTAIALFSNYISASVNFYRRGFFYIFGINNSLENDLRRSTERIVDRAKNALPVDKRGPDSILRTVTTALEAAYDYPVPVPPEMTKRLNYIEIVQYQLLFHASRAIGELTTEGALRQVEEKILIGNEHGPGHVHFASAARPSESPSIMARLIIFVALCAAYLYLVPKIPALFQHLDLEWPTKLEWLGPVFSLNSDIQTIFGNLVLLLQGALGVAAVFAVGLRFVIPEYISGNGSVTSARLKLRTAAKLYAASVLNYIFFLFISFAMYKAEIFKPENFVPTLFAQQGLYYALIYGFAPLGACLVVSMIGKLNSQVDWWVVSIATSIFAGVWLLGSQLSYELLFNIPRNFFIHQALFGTSLVAFVCVLYPRARWPAQEV</sequence>
<feature type="transmembrane region" description="Helical" evidence="1">
    <location>
        <begin position="300"/>
        <end position="318"/>
    </location>
</feature>
<feature type="transmembrane region" description="Helical" evidence="1">
    <location>
        <begin position="440"/>
        <end position="460"/>
    </location>
</feature>
<dbReference type="RefSeq" id="WP_202836095.1">
    <property type="nucleotide sequence ID" value="NZ_JAETWB010000125.1"/>
</dbReference>
<evidence type="ECO:0000256" key="1">
    <source>
        <dbReference type="SAM" id="Phobius"/>
    </source>
</evidence>
<evidence type="ECO:0000313" key="2">
    <source>
        <dbReference type="EMBL" id="MBL6082767.1"/>
    </source>
</evidence>
<feature type="transmembrane region" description="Helical" evidence="1">
    <location>
        <begin position="501"/>
        <end position="520"/>
    </location>
</feature>
<feature type="transmembrane region" description="Helical" evidence="1">
    <location>
        <begin position="399"/>
        <end position="420"/>
    </location>
</feature>
<feature type="transmembrane region" description="Helical" evidence="1">
    <location>
        <begin position="150"/>
        <end position="172"/>
    </location>
</feature>
<evidence type="ECO:0000313" key="3">
    <source>
        <dbReference type="Proteomes" id="UP000660885"/>
    </source>
</evidence>
<feature type="transmembrane region" description="Helical" evidence="1">
    <location>
        <begin position="352"/>
        <end position="378"/>
    </location>
</feature>
<organism evidence="2 3">
    <name type="scientific">Belnapia arida</name>
    <dbReference type="NCBI Taxonomy" id="2804533"/>
    <lineage>
        <taxon>Bacteria</taxon>
        <taxon>Pseudomonadati</taxon>
        <taxon>Pseudomonadota</taxon>
        <taxon>Alphaproteobacteria</taxon>
        <taxon>Acetobacterales</taxon>
        <taxon>Roseomonadaceae</taxon>
        <taxon>Belnapia</taxon>
    </lineage>
</organism>
<keyword evidence="1" id="KW-1133">Transmembrane helix</keyword>
<comment type="caution">
    <text evidence="2">The sequence shown here is derived from an EMBL/GenBank/DDBJ whole genome shotgun (WGS) entry which is preliminary data.</text>
</comment>
<proteinExistence type="predicted"/>
<accession>A0ABS1UDJ0</accession>
<dbReference type="Proteomes" id="UP000660885">
    <property type="component" value="Unassembled WGS sequence"/>
</dbReference>
<dbReference type="EMBL" id="JAETWB010000125">
    <property type="protein sequence ID" value="MBL6082767.1"/>
    <property type="molecule type" value="Genomic_DNA"/>
</dbReference>
<keyword evidence="3" id="KW-1185">Reference proteome</keyword>